<protein>
    <submittedName>
        <fullName evidence="2">Virion structural protein</fullName>
    </submittedName>
</protein>
<evidence type="ECO:0000256" key="1">
    <source>
        <dbReference type="SAM" id="MobiDB-lite"/>
    </source>
</evidence>
<dbReference type="Proteomes" id="UP000224829">
    <property type="component" value="Segment"/>
</dbReference>
<gene>
    <name evidence="2" type="ORF">NOXIFER_96</name>
</gene>
<proteinExistence type="predicted"/>
<sequence>MSSKLAKYLDQRSRVSNEEFEEGQAELSPVEQEQAAIVEEEQLDVPAPAEDVTEEQIIEATDDADIAADEEEELPEAVEEVAEVEADVGDEVTSIEEFCQVLRHGLKTKTFSPQLAAVAQQRIERLSGLFDEEKPAVSLENYGGDSLEDYYKVSLETFSGFTKRLHDVLFNATKSLADKLNTKWGHESFIKKAKELNMRADAVLSGSAKAEPFVAKGKSVAHDFQIGGQFGGDPLASITHDLRFLSSVGGKLVRNIDVYLGKVMDVVEDAVKNGGVGKTGDIVAKVLDLKRPVDELPEEAFTGAMAGGLVLTKVENKAKEGDRRAAYKDITRGAIPGISGVKFKGEAADVTVDKAAADKLAKAAKTLVAMSMKVLEANGMKSLQTFYRRIETQQRAVKSANATSWSENKDLNTIAGKLLEMGWQQFNVYYTLLHTALDNAQEAISLAEKAVGKAEAPAAAPAAAE</sequence>
<name>A0A1Y0T003_9CAUD</name>
<evidence type="ECO:0000313" key="2">
    <source>
        <dbReference type="EMBL" id="ARV77266.1"/>
    </source>
</evidence>
<feature type="compositionally biased region" description="Basic and acidic residues" evidence="1">
    <location>
        <begin position="7"/>
        <end position="17"/>
    </location>
</feature>
<feature type="region of interest" description="Disordered" evidence="1">
    <location>
        <begin position="1"/>
        <end position="53"/>
    </location>
</feature>
<dbReference type="EMBL" id="MF063068">
    <property type="protein sequence ID" value="ARV77266.1"/>
    <property type="molecule type" value="Genomic_DNA"/>
</dbReference>
<reference evidence="2 3" key="1">
    <citation type="submission" date="2017-05" db="EMBL/GenBank/DDBJ databases">
        <authorList>
            <person name="Song R."/>
            <person name="Chenine A.L."/>
            <person name="Ruprecht R.M."/>
        </authorList>
    </citation>
    <scope>NUCLEOTIDE SEQUENCE [LARGE SCALE GENOMIC DNA]</scope>
</reference>
<evidence type="ECO:0000313" key="3">
    <source>
        <dbReference type="Proteomes" id="UP000224829"/>
    </source>
</evidence>
<organism evidence="2 3">
    <name type="scientific">Pseudomonas phage Noxifer</name>
    <dbReference type="NCBI Taxonomy" id="2006684"/>
    <lineage>
        <taxon>Viruses</taxon>
        <taxon>Duplodnaviria</taxon>
        <taxon>Heunggongvirae</taxon>
        <taxon>Uroviricota</taxon>
        <taxon>Caudoviricetes</taxon>
        <taxon>Chimalliviridae</taxon>
        <taxon>Noxifervirus</taxon>
        <taxon>Noxifervirus noxifer</taxon>
    </lineage>
</organism>
<keyword evidence="3" id="KW-1185">Reference proteome</keyword>
<accession>A0A1Y0T003</accession>